<name>A0A7K0JZS8_9ACTO</name>
<dbReference type="InterPro" id="IPR035363">
    <property type="entry name" value="LBP_M"/>
</dbReference>
<dbReference type="RefSeq" id="WP_154542630.1">
    <property type="nucleotide sequence ID" value="NZ_JAQYQY010000018.1"/>
</dbReference>
<dbReference type="GO" id="GO:0050500">
    <property type="term" value="F:1,3-beta-galactosyl-N-acetylhexosamine phosphorylase activity"/>
    <property type="evidence" value="ECO:0007669"/>
    <property type="project" value="UniProtKB-EC"/>
</dbReference>
<reference evidence="4 5" key="1">
    <citation type="submission" date="2019-08" db="EMBL/GenBank/DDBJ databases">
        <title>In-depth cultivation of the pig gut microbiome towards novel bacterial diversity and tailored functional studies.</title>
        <authorList>
            <person name="Wylensek D."/>
            <person name="Hitch T.C.A."/>
            <person name="Clavel T."/>
        </authorList>
    </citation>
    <scope>NUCLEOTIDE SEQUENCE [LARGE SCALE GENOMIC DNA]</scope>
    <source>
        <strain evidence="4 5">RF-GAM-744-WT-7</strain>
    </source>
</reference>
<keyword evidence="4" id="KW-0808">Transferase</keyword>
<dbReference type="GO" id="GO:0005975">
    <property type="term" value="P:carbohydrate metabolic process"/>
    <property type="evidence" value="ECO:0007669"/>
    <property type="project" value="UniProtKB-ARBA"/>
</dbReference>
<gene>
    <name evidence="4" type="primary">gnpA</name>
    <name evidence="4" type="ORF">FYJ63_00255</name>
</gene>
<proteinExistence type="predicted"/>
<feature type="domain" description="Lacto-N-biose phosphorylase central" evidence="2">
    <location>
        <begin position="446"/>
        <end position="693"/>
    </location>
</feature>
<keyword evidence="4" id="KW-0328">Glycosyltransferase</keyword>
<sequence length="751" mass="83803">MSTGRVTLPIENGIDDKVLRVASLWGADAVRNSDGTSLPPIAKELDAKVYETYFVGRGDNEWAHAHPADRPQFFLMSERKPALNSGPLEIRVMEGYLDLQVEPATEADREKFWQVIDRTTGETLPASAWSLAGTGADALVTVSAPEEGHVYTVDFLAWQNWDPVQMYNYITNHWENEPDRVREQPYDIRHPETWEYVKAGMDSWLESHPEVDVVRFTTFFYQFTLLFNDRQKEKMVEWFGYLGSVSEAALRDFEAKYGYALTPEDFVDEGYYNSAFRVPRKQFLDWIDSLGDFVTERARVLVEKTHAAGKEAMMFLGDHWIGTEPYCDKFASIGLDAVVGSVGSATTCRMISDIPGVKYHEGRFLPYFFPDVFFDGADPVPELNLRWSQARRAIVRSPLDRMGYGGYLSLPLKFPKFIERVGEITEEFRSLHEVSGGARPANASVKVAVLNAWGKRRSWMASMVAHAKPYMQTYAYEGVLEALAGLPFDVQFINFDDVLNGALEQVDVVINAGGAGTAFSGGSYWARPEIAAALRNFVAKGGGLIGIGEPSAVDVPGSGAYFQLSDVYGVDRERGFSLSTDRYVDVVESHFILEGLDDGPSRGRGLEEINALEVEPQPLPGRDQALVDVGPGVGFVVPVCRDTEVLQFIDGSVDLAARDFGNGRVVYLAGLPYNDINSRILFRAIYWAGHAEDRVAENYLSADPRLEVAYYPEARKLFVYNNCAQNVESSLSGEHYMNVKVNASDSVWIDV</sequence>
<dbReference type="Gene3D" id="3.20.20.80">
    <property type="entry name" value="Glycosidases"/>
    <property type="match status" value="1"/>
</dbReference>
<keyword evidence="5" id="KW-1185">Reference proteome</keyword>
<evidence type="ECO:0000313" key="5">
    <source>
        <dbReference type="Proteomes" id="UP000442535"/>
    </source>
</evidence>
<dbReference type="Pfam" id="PF09508">
    <property type="entry name" value="Lact_bio_phlase"/>
    <property type="match status" value="1"/>
</dbReference>
<feature type="domain" description="Lacto-N-biose phosphorylase C-terminal" evidence="3">
    <location>
        <begin position="699"/>
        <end position="749"/>
    </location>
</feature>
<evidence type="ECO:0000259" key="3">
    <source>
        <dbReference type="Pfam" id="PF17386"/>
    </source>
</evidence>
<dbReference type="EC" id="2.4.1.211" evidence="4"/>
<dbReference type="InterPro" id="IPR035356">
    <property type="entry name" value="LBP_C"/>
</dbReference>
<comment type="caution">
    <text evidence="4">The sequence shown here is derived from an EMBL/GenBank/DDBJ whole genome shotgun (WGS) entry which is preliminary data.</text>
</comment>
<organism evidence="4 5">
    <name type="scientific">Mobiluncus porci</name>
    <dbReference type="NCBI Taxonomy" id="2652278"/>
    <lineage>
        <taxon>Bacteria</taxon>
        <taxon>Bacillati</taxon>
        <taxon>Actinomycetota</taxon>
        <taxon>Actinomycetes</taxon>
        <taxon>Actinomycetales</taxon>
        <taxon>Actinomycetaceae</taxon>
        <taxon>Mobiluncus</taxon>
    </lineage>
</organism>
<dbReference type="InterPro" id="IPR012711">
    <property type="entry name" value="Lacto-N-biose_phosphorylase"/>
</dbReference>
<dbReference type="AlphaFoldDB" id="A0A7K0JZS8"/>
<dbReference type="NCBIfam" id="TIGR02336">
    <property type="entry name" value="1,3-beta-galactosyl-N-acetylhexosamine phosphorylase"/>
    <property type="match status" value="1"/>
</dbReference>
<accession>A0A7K0JZS8</accession>
<dbReference type="Proteomes" id="UP000442535">
    <property type="component" value="Unassembled WGS sequence"/>
</dbReference>
<dbReference type="Pfam" id="PF17386">
    <property type="entry name" value="LBP_C"/>
    <property type="match status" value="1"/>
</dbReference>
<dbReference type="InterPro" id="IPR029062">
    <property type="entry name" value="Class_I_gatase-like"/>
</dbReference>
<evidence type="ECO:0000313" key="4">
    <source>
        <dbReference type="EMBL" id="MST48703.1"/>
    </source>
</evidence>
<protein>
    <submittedName>
        <fullName evidence="4">1,3-beta-galactosyl-N-acetylhexosamine phosphorylase</fullName>
        <ecNumber evidence="4">2.4.1.211</ecNumber>
    </submittedName>
</protein>
<dbReference type="InterPro" id="IPR035080">
    <property type="entry name" value="Lact_bio_phlase-like_N"/>
</dbReference>
<dbReference type="Pfam" id="PF17385">
    <property type="entry name" value="LBP_M"/>
    <property type="match status" value="1"/>
</dbReference>
<dbReference type="EMBL" id="VUMY01000001">
    <property type="protein sequence ID" value="MST48703.1"/>
    <property type="molecule type" value="Genomic_DNA"/>
</dbReference>
<dbReference type="Gene3D" id="2.60.40.10">
    <property type="entry name" value="Immunoglobulins"/>
    <property type="match status" value="1"/>
</dbReference>
<dbReference type="Gene3D" id="3.40.50.880">
    <property type="match status" value="1"/>
</dbReference>
<evidence type="ECO:0000259" key="1">
    <source>
        <dbReference type="Pfam" id="PF09508"/>
    </source>
</evidence>
<evidence type="ECO:0000259" key="2">
    <source>
        <dbReference type="Pfam" id="PF17385"/>
    </source>
</evidence>
<dbReference type="InterPro" id="IPR013783">
    <property type="entry name" value="Ig-like_fold"/>
</dbReference>
<dbReference type="GO" id="GO:0004645">
    <property type="term" value="F:1,4-alpha-oligoglucan phosphorylase activity"/>
    <property type="evidence" value="ECO:0007669"/>
    <property type="project" value="InterPro"/>
</dbReference>
<dbReference type="SUPFAM" id="SSF52317">
    <property type="entry name" value="Class I glutamine amidotransferase-like"/>
    <property type="match status" value="1"/>
</dbReference>
<feature type="domain" description="Lacto-N-biose phosphorylase-like N-terminal TIM barrel" evidence="1">
    <location>
        <begin position="4"/>
        <end position="441"/>
    </location>
</feature>